<dbReference type="SUPFAM" id="SSF52540">
    <property type="entry name" value="P-loop containing nucleoside triphosphate hydrolases"/>
    <property type="match status" value="1"/>
</dbReference>
<comment type="caution">
    <text evidence="2">The sequence shown here is derived from an EMBL/GenBank/DDBJ whole genome shotgun (WGS) entry which is preliminary data.</text>
</comment>
<gene>
    <name evidence="2" type="ORF">DXZ20_30695</name>
</gene>
<dbReference type="GO" id="GO:0008476">
    <property type="term" value="F:protein-tyrosine sulfotransferase activity"/>
    <property type="evidence" value="ECO:0007669"/>
    <property type="project" value="InterPro"/>
</dbReference>
<proteinExistence type="predicted"/>
<keyword evidence="1 2" id="KW-0808">Transferase</keyword>
<dbReference type="RefSeq" id="WP_163702698.1">
    <property type="nucleotide sequence ID" value="NZ_QXHD01000004.1"/>
</dbReference>
<accession>A0A6M0RUJ6</accession>
<sequence>MFFPFLKPWLRSVKYNYLYKSACKHAADNSISPVALPGAFIVGCGRSGTTLLGDILSSHNEVSYLFEPYYLWAAIDPRLDILNLFADIEPSLYLDDSFFLAEHKHRFERCLTKFIQNKKANLLIEKTPLNIFRIGWIEKIYPGAKFIHIVRDGFDVAKSIERLATTNSYKIFGKPNLNQWWGNNNIKWKTLRKDSVSMKYHELKEIDLLDTHISKAAYEWSLSLKEAELWQAKLGDRFLAITYQQLVEYPLEKLTEIACFLEIELDPIWLEKVISGIHSAKSYSSTQIVLPEAICREFNYYQEKYGFLPRAQSSN</sequence>
<protein>
    <submittedName>
        <fullName evidence="2">Sulfotransferase</fullName>
    </submittedName>
</protein>
<evidence type="ECO:0000256" key="1">
    <source>
        <dbReference type="ARBA" id="ARBA00022679"/>
    </source>
</evidence>
<organism evidence="2 3">
    <name type="scientific">Adonisia turfae CCMR0081</name>
    <dbReference type="NCBI Taxonomy" id="2292702"/>
    <lineage>
        <taxon>Bacteria</taxon>
        <taxon>Bacillati</taxon>
        <taxon>Cyanobacteriota</taxon>
        <taxon>Adonisia</taxon>
        <taxon>Adonisia turfae</taxon>
    </lineage>
</organism>
<dbReference type="EMBL" id="QXHD01000004">
    <property type="protein sequence ID" value="NEZ59937.1"/>
    <property type="molecule type" value="Genomic_DNA"/>
</dbReference>
<dbReference type="AlphaFoldDB" id="A0A6M0RUJ6"/>
<dbReference type="Pfam" id="PF13469">
    <property type="entry name" value="Sulfotransfer_3"/>
    <property type="match status" value="1"/>
</dbReference>
<evidence type="ECO:0000313" key="2">
    <source>
        <dbReference type="EMBL" id="NEZ59937.1"/>
    </source>
</evidence>
<name>A0A6M0RUJ6_9CYAN</name>
<reference evidence="2 3" key="1">
    <citation type="journal article" date="2020" name="Microb. Ecol.">
        <title>Ecogenomics of the Marine Benthic Filamentous Cyanobacterium Adonisia.</title>
        <authorList>
            <person name="Walter J.M."/>
            <person name="Coutinho F.H."/>
            <person name="Leomil L."/>
            <person name="Hargreaves P.I."/>
            <person name="Campeao M.E."/>
            <person name="Vieira V.V."/>
            <person name="Silva B.S."/>
            <person name="Fistarol G.O."/>
            <person name="Salomon P.S."/>
            <person name="Sawabe T."/>
            <person name="Mino S."/>
            <person name="Hosokawa M."/>
            <person name="Miyashita H."/>
            <person name="Maruyama F."/>
            <person name="van Verk M.C."/>
            <person name="Dutilh B.E."/>
            <person name="Thompson C.C."/>
            <person name="Thompson F.L."/>
        </authorList>
    </citation>
    <scope>NUCLEOTIDE SEQUENCE [LARGE SCALE GENOMIC DNA]</scope>
    <source>
        <strain evidence="2 3">CCMR0081</strain>
    </source>
</reference>
<dbReference type="PANTHER" id="PTHR12788">
    <property type="entry name" value="PROTEIN-TYROSINE SULFOTRANSFERASE 2"/>
    <property type="match status" value="1"/>
</dbReference>
<evidence type="ECO:0000313" key="3">
    <source>
        <dbReference type="Proteomes" id="UP000481033"/>
    </source>
</evidence>
<dbReference type="Proteomes" id="UP000481033">
    <property type="component" value="Unassembled WGS sequence"/>
</dbReference>
<dbReference type="Gene3D" id="3.40.50.300">
    <property type="entry name" value="P-loop containing nucleotide triphosphate hydrolases"/>
    <property type="match status" value="1"/>
</dbReference>
<keyword evidence="3" id="KW-1185">Reference proteome</keyword>
<dbReference type="InterPro" id="IPR026634">
    <property type="entry name" value="TPST-like"/>
</dbReference>
<dbReference type="InterPro" id="IPR027417">
    <property type="entry name" value="P-loop_NTPase"/>
</dbReference>
<dbReference type="PANTHER" id="PTHR12788:SF10">
    <property type="entry name" value="PROTEIN-TYROSINE SULFOTRANSFERASE"/>
    <property type="match status" value="1"/>
</dbReference>